<dbReference type="InterPro" id="IPR003959">
    <property type="entry name" value="ATPase_AAA_core"/>
</dbReference>
<name>A0A183BKW8_GLOPA</name>
<proteinExistence type="predicted"/>
<feature type="domain" description="AAA+ ATPase" evidence="2">
    <location>
        <begin position="134"/>
        <end position="302"/>
    </location>
</feature>
<reference evidence="4" key="3">
    <citation type="submission" date="2016-06" db="UniProtKB">
        <authorList>
            <consortium name="WormBaseParasite"/>
        </authorList>
    </citation>
    <scope>IDENTIFICATION</scope>
</reference>
<dbReference type="InterPro" id="IPR027417">
    <property type="entry name" value="P-loop_NTPase"/>
</dbReference>
<accession>A0A183BKW8</accession>
<evidence type="ECO:0000313" key="4">
    <source>
        <dbReference type="WBParaSite" id="GPLIN_000124900"/>
    </source>
</evidence>
<dbReference type="Pfam" id="PF00004">
    <property type="entry name" value="AAA"/>
    <property type="match status" value="1"/>
</dbReference>
<dbReference type="PANTHER" id="PTHR23074">
    <property type="entry name" value="AAA DOMAIN-CONTAINING"/>
    <property type="match status" value="1"/>
</dbReference>
<dbReference type="WBParaSite" id="GPLIN_000124900">
    <property type="protein sequence ID" value="GPLIN_000124900"/>
    <property type="gene ID" value="GPLIN_000124900"/>
</dbReference>
<protein>
    <submittedName>
        <fullName evidence="4">AAA domain-containing protein</fullName>
    </submittedName>
</protein>
<dbReference type="InterPro" id="IPR003593">
    <property type="entry name" value="AAA+_ATPase"/>
</dbReference>
<feature type="compositionally biased region" description="Basic and acidic residues" evidence="1">
    <location>
        <begin position="52"/>
        <end position="71"/>
    </location>
</feature>
<feature type="compositionally biased region" description="Basic and acidic residues" evidence="1">
    <location>
        <begin position="14"/>
        <end position="23"/>
    </location>
</feature>
<keyword evidence="3" id="KW-1185">Reference proteome</keyword>
<dbReference type="GO" id="GO:0005524">
    <property type="term" value="F:ATP binding"/>
    <property type="evidence" value="ECO:0007669"/>
    <property type="project" value="InterPro"/>
</dbReference>
<dbReference type="AlphaFoldDB" id="A0A183BKW8"/>
<reference evidence="3" key="2">
    <citation type="submission" date="2014-05" db="EMBL/GenBank/DDBJ databases">
        <title>The genome and life-stage specific transcriptomes of Globodera pallida elucidate key aspects of plant parasitism by a cyst nematode.</title>
        <authorList>
            <person name="Cotton J.A."/>
            <person name="Lilley C.J."/>
            <person name="Jones L.M."/>
            <person name="Kikuchi T."/>
            <person name="Reid A.J."/>
            <person name="Thorpe P."/>
            <person name="Tsai I.J."/>
            <person name="Beasley H."/>
            <person name="Blok V."/>
            <person name="Cock P.J.A."/>
            <person name="Van den Akker S.E."/>
            <person name="Holroyd N."/>
            <person name="Hunt M."/>
            <person name="Mantelin S."/>
            <person name="Naghra H."/>
            <person name="Pain A."/>
            <person name="Palomares-Rius J.E."/>
            <person name="Zarowiecki M."/>
            <person name="Berriman M."/>
            <person name="Jones J.T."/>
            <person name="Urwin P.E."/>
        </authorList>
    </citation>
    <scope>NUCLEOTIDE SEQUENCE [LARGE SCALE GENOMIC DNA]</scope>
    <source>
        <strain evidence="3">Lindley</strain>
    </source>
</reference>
<evidence type="ECO:0000256" key="1">
    <source>
        <dbReference type="SAM" id="MobiDB-lite"/>
    </source>
</evidence>
<dbReference type="PANTHER" id="PTHR23074:SF83">
    <property type="entry name" value="VACUOLAR PROTEIN SORTING-ASSOCIATED PROTEIN 4A"/>
    <property type="match status" value="1"/>
</dbReference>
<dbReference type="SMART" id="SM00382">
    <property type="entry name" value="AAA"/>
    <property type="match status" value="1"/>
</dbReference>
<evidence type="ECO:0000259" key="2">
    <source>
        <dbReference type="SMART" id="SM00382"/>
    </source>
</evidence>
<evidence type="ECO:0000313" key="3">
    <source>
        <dbReference type="Proteomes" id="UP000050741"/>
    </source>
</evidence>
<dbReference type="InterPro" id="IPR050304">
    <property type="entry name" value="MT-severing_AAA_ATPase"/>
</dbReference>
<dbReference type="GO" id="GO:0016887">
    <property type="term" value="F:ATP hydrolysis activity"/>
    <property type="evidence" value="ECO:0007669"/>
    <property type="project" value="InterPro"/>
</dbReference>
<feature type="region of interest" description="Disordered" evidence="1">
    <location>
        <begin position="1"/>
        <end position="74"/>
    </location>
</feature>
<organism evidence="3 4">
    <name type="scientific">Globodera pallida</name>
    <name type="common">Potato cyst nematode worm</name>
    <name type="synonym">Heterodera pallida</name>
    <dbReference type="NCBI Taxonomy" id="36090"/>
    <lineage>
        <taxon>Eukaryota</taxon>
        <taxon>Metazoa</taxon>
        <taxon>Ecdysozoa</taxon>
        <taxon>Nematoda</taxon>
        <taxon>Chromadorea</taxon>
        <taxon>Rhabditida</taxon>
        <taxon>Tylenchina</taxon>
        <taxon>Tylenchomorpha</taxon>
        <taxon>Tylenchoidea</taxon>
        <taxon>Heteroderidae</taxon>
        <taxon>Heteroderinae</taxon>
        <taxon>Globodera</taxon>
    </lineage>
</organism>
<sequence>MARGNRGGNSNSPRRTEGRDQRGRAARTPSVRAAVPRRQQQEAPAVAARQQQQHDVEADAARNEDAPDRSDQAAQQLPEELRQFARGLKSAVVQENGRVPWSNIQGLEGAKNALIYAALLPIVRPAFFFGARRRTKGILLFGPPGTGKTLLARALANGRPETTFLNVTSATLTAPLLGESEKIVQTLFTLVGQNTFPFNCVFDEIDAICSQRGGHTEHEASRRIKSEILMNMDGRGWHCSIMRAAATAQFWEAVTAGTNLTNPHVLAAVADSVIGRPITMAHFERAILRLHSSVAVDLNRYEAWMEQHGSSD</sequence>
<dbReference type="Gene3D" id="3.40.50.300">
    <property type="entry name" value="P-loop containing nucleotide triphosphate hydrolases"/>
    <property type="match status" value="1"/>
</dbReference>
<reference evidence="3" key="1">
    <citation type="submission" date="2013-12" db="EMBL/GenBank/DDBJ databases">
        <authorList>
            <person name="Aslett M."/>
        </authorList>
    </citation>
    <scope>NUCLEOTIDE SEQUENCE [LARGE SCALE GENOMIC DNA]</scope>
    <source>
        <strain evidence="3">Lindley</strain>
    </source>
</reference>
<dbReference type="SUPFAM" id="SSF52540">
    <property type="entry name" value="P-loop containing nucleoside triphosphate hydrolases"/>
    <property type="match status" value="1"/>
</dbReference>
<dbReference type="Proteomes" id="UP000050741">
    <property type="component" value="Unassembled WGS sequence"/>
</dbReference>